<dbReference type="PROSITE" id="PS00041">
    <property type="entry name" value="HTH_ARAC_FAMILY_1"/>
    <property type="match status" value="1"/>
</dbReference>
<keyword evidence="2" id="KW-0238">DNA-binding</keyword>
<dbReference type="InterPro" id="IPR009057">
    <property type="entry name" value="Homeodomain-like_sf"/>
</dbReference>
<evidence type="ECO:0000256" key="2">
    <source>
        <dbReference type="ARBA" id="ARBA00023125"/>
    </source>
</evidence>
<dbReference type="PRINTS" id="PR00032">
    <property type="entry name" value="HTHARAC"/>
</dbReference>
<dbReference type="PANTHER" id="PTHR43280:SF11">
    <property type="entry name" value="RCS-SPECIFIC HTH-TYPE TRANSCRIPTIONAL ACTIVATOR RCLR"/>
    <property type="match status" value="1"/>
</dbReference>
<dbReference type="Gene3D" id="1.10.10.60">
    <property type="entry name" value="Homeodomain-like"/>
    <property type="match status" value="1"/>
</dbReference>
<keyword evidence="3" id="KW-0804">Transcription</keyword>
<dbReference type="AlphaFoldDB" id="A0A5H6TNX6"/>
<evidence type="ECO:0000256" key="3">
    <source>
        <dbReference type="ARBA" id="ARBA00023163"/>
    </source>
</evidence>
<dbReference type="Pfam" id="PF12833">
    <property type="entry name" value="HTH_18"/>
    <property type="match status" value="1"/>
</dbReference>
<dbReference type="SUPFAM" id="SSF46689">
    <property type="entry name" value="Homeodomain-like"/>
    <property type="match status" value="1"/>
</dbReference>
<comment type="caution">
    <text evidence="5">The sequence shown here is derived from an EMBL/GenBank/DDBJ whole genome shotgun (WGS) entry which is preliminary data.</text>
</comment>
<dbReference type="InterPro" id="IPR018060">
    <property type="entry name" value="HTH_AraC"/>
</dbReference>
<dbReference type="GO" id="GO:0003700">
    <property type="term" value="F:DNA-binding transcription factor activity"/>
    <property type="evidence" value="ECO:0007669"/>
    <property type="project" value="InterPro"/>
</dbReference>
<dbReference type="InterPro" id="IPR018062">
    <property type="entry name" value="HTH_AraC-typ_CS"/>
</dbReference>
<accession>A0A5H6TNX6</accession>
<sequence length="274" mass="32066">MYNIQHDHERILLMQHILYFHLKEVSNANNILVFTERSNISIKVDNETFRINNDCMIFIEKNCILDVTLLNNHRPSLIFLSDNIMNEISKIISVIDKFAYIKSNAKKSKILIRKANQEDFILFNNIKSEFGDNIITYDKISGPQLIKITSILLGFDISELTFILRKTKLTYRDKVIAILSQDLAYDWKVSNVSDKLYISESSLRKKLENEKTSFIKLLTTTRMNHALNLLVTTDLNVNVVSFKLGYKTTSYFIKRFKEHYGITPKQFLRQRTLP</sequence>
<dbReference type="SMART" id="SM00342">
    <property type="entry name" value="HTH_ARAC"/>
    <property type="match status" value="1"/>
</dbReference>
<evidence type="ECO:0000259" key="4">
    <source>
        <dbReference type="PROSITE" id="PS01124"/>
    </source>
</evidence>
<protein>
    <submittedName>
        <fullName evidence="5">AraC family transcriptional regulator</fullName>
    </submittedName>
</protein>
<dbReference type="GO" id="GO:0043565">
    <property type="term" value="F:sequence-specific DNA binding"/>
    <property type="evidence" value="ECO:0007669"/>
    <property type="project" value="InterPro"/>
</dbReference>
<evidence type="ECO:0000313" key="5">
    <source>
        <dbReference type="EMBL" id="EBS6068184.1"/>
    </source>
</evidence>
<dbReference type="PANTHER" id="PTHR43280">
    <property type="entry name" value="ARAC-FAMILY TRANSCRIPTIONAL REGULATOR"/>
    <property type="match status" value="1"/>
</dbReference>
<dbReference type="EMBL" id="AAGWAL010000035">
    <property type="protein sequence ID" value="EBS6068184.1"/>
    <property type="molecule type" value="Genomic_DNA"/>
</dbReference>
<dbReference type="PROSITE" id="PS01124">
    <property type="entry name" value="HTH_ARAC_FAMILY_2"/>
    <property type="match status" value="1"/>
</dbReference>
<proteinExistence type="predicted"/>
<organism evidence="5">
    <name type="scientific">Salmonella abony</name>
    <dbReference type="NCBI Taxonomy" id="29482"/>
    <lineage>
        <taxon>Bacteria</taxon>
        <taxon>Pseudomonadati</taxon>
        <taxon>Pseudomonadota</taxon>
        <taxon>Gammaproteobacteria</taxon>
        <taxon>Enterobacterales</taxon>
        <taxon>Enterobacteriaceae</taxon>
        <taxon>Salmonella</taxon>
    </lineage>
</organism>
<dbReference type="InterPro" id="IPR020449">
    <property type="entry name" value="Tscrpt_reg_AraC-type_HTH"/>
</dbReference>
<keyword evidence="1" id="KW-0805">Transcription regulation</keyword>
<evidence type="ECO:0000256" key="1">
    <source>
        <dbReference type="ARBA" id="ARBA00023015"/>
    </source>
</evidence>
<name>A0A5H6TNX6_SALAB</name>
<feature type="domain" description="HTH araC/xylS-type" evidence="4">
    <location>
        <begin position="173"/>
        <end position="270"/>
    </location>
</feature>
<reference evidence="5" key="1">
    <citation type="submission" date="2018-07" db="EMBL/GenBank/DDBJ databases">
        <authorList>
            <person name="Ashton P.M."/>
            <person name="Dallman T."/>
            <person name="Nair S."/>
            <person name="De Pinna E."/>
            <person name="Peters T."/>
            <person name="Grant K."/>
        </authorList>
    </citation>
    <scope>NUCLEOTIDE SEQUENCE</scope>
    <source>
        <strain evidence="5">506860</strain>
    </source>
</reference>
<gene>
    <name evidence="5" type="ORF">DVF10_19370</name>
</gene>